<dbReference type="InterPro" id="IPR027417">
    <property type="entry name" value="P-loop_NTPase"/>
</dbReference>
<keyword evidence="4 6" id="KW-0067">ATP-binding</keyword>
<protein>
    <submittedName>
        <fullName evidence="6">ABC transporter ATP-binding protein</fullName>
    </submittedName>
</protein>
<dbReference type="Pfam" id="PF00005">
    <property type="entry name" value="ABC_tran"/>
    <property type="match status" value="1"/>
</dbReference>
<dbReference type="SMART" id="SM00382">
    <property type="entry name" value="AAA"/>
    <property type="match status" value="1"/>
</dbReference>
<dbReference type="RefSeq" id="WP_412701586.1">
    <property type="nucleotide sequence ID" value="NZ_JBDLBQ010000004.1"/>
</dbReference>
<dbReference type="PANTHER" id="PTHR42798:SF7">
    <property type="entry name" value="ALPHA-D-RIBOSE 1-METHYLPHOSPHONATE 5-TRIPHOSPHATE SYNTHASE SUBUNIT PHNL"/>
    <property type="match status" value="1"/>
</dbReference>
<evidence type="ECO:0000256" key="4">
    <source>
        <dbReference type="ARBA" id="ARBA00022840"/>
    </source>
</evidence>
<keyword evidence="7" id="KW-1185">Reference proteome</keyword>
<name>A0ABW9KDS5_9FIRM</name>
<comment type="similarity">
    <text evidence="1">Belongs to the ABC transporter superfamily.</text>
</comment>
<dbReference type="InterPro" id="IPR017911">
    <property type="entry name" value="MacB-like_ATP-bd"/>
</dbReference>
<dbReference type="GO" id="GO:0005524">
    <property type="term" value="F:ATP binding"/>
    <property type="evidence" value="ECO:0007669"/>
    <property type="project" value="UniProtKB-KW"/>
</dbReference>
<comment type="caution">
    <text evidence="6">The sequence shown here is derived from an EMBL/GenBank/DDBJ whole genome shotgun (WGS) entry which is preliminary data.</text>
</comment>
<evidence type="ECO:0000256" key="2">
    <source>
        <dbReference type="ARBA" id="ARBA00022448"/>
    </source>
</evidence>
<keyword evidence="2" id="KW-0813">Transport</keyword>
<dbReference type="PROSITE" id="PS00211">
    <property type="entry name" value="ABC_TRANSPORTER_1"/>
    <property type="match status" value="1"/>
</dbReference>
<evidence type="ECO:0000256" key="1">
    <source>
        <dbReference type="ARBA" id="ARBA00005417"/>
    </source>
</evidence>
<feature type="domain" description="ABC transporter" evidence="5">
    <location>
        <begin position="4"/>
        <end position="226"/>
    </location>
</feature>
<keyword evidence="3" id="KW-0547">Nucleotide-binding</keyword>
<dbReference type="PROSITE" id="PS50893">
    <property type="entry name" value="ABC_TRANSPORTER_2"/>
    <property type="match status" value="1"/>
</dbReference>
<dbReference type="EMBL" id="JBDLBQ010000004">
    <property type="protein sequence ID" value="MFN2102265.1"/>
    <property type="molecule type" value="Genomic_DNA"/>
</dbReference>
<dbReference type="InterPro" id="IPR017871">
    <property type="entry name" value="ABC_transporter-like_CS"/>
</dbReference>
<sequence length="226" mass="24926">MELLNIKAIKKYYGTVNNQVKALDGVDLEVGKGDFLIIQGASGSGKSTLLNIIGGLDRATSGSIKINGINLADLDDNGLTEFRSKNIGFIFQRFNLINILNIKENILFPLNISGLVEDEKYLNKIVDTLGIEDILQKMPNELSGGQQQRVAIARALITKPSILLADEPTGNLDSKNSKNVIDLLVSTNRNFNQTIILITHDQNIVEYLLENKYASIVRLEDGRLSK</sequence>
<organism evidence="6 7">
    <name type="scientific">Finegoldia dalianensis</name>
    <dbReference type="NCBI Taxonomy" id="3145239"/>
    <lineage>
        <taxon>Bacteria</taxon>
        <taxon>Bacillati</taxon>
        <taxon>Bacillota</taxon>
        <taxon>Tissierellia</taxon>
        <taxon>Tissierellales</taxon>
        <taxon>Peptoniphilaceae</taxon>
        <taxon>Finegoldia</taxon>
    </lineage>
</organism>
<dbReference type="InterPro" id="IPR003593">
    <property type="entry name" value="AAA+_ATPase"/>
</dbReference>
<dbReference type="Gene3D" id="3.40.50.300">
    <property type="entry name" value="P-loop containing nucleotide triphosphate hydrolases"/>
    <property type="match status" value="1"/>
</dbReference>
<dbReference type="CDD" id="cd03255">
    <property type="entry name" value="ABC_MJ0796_LolCDE_FtsE"/>
    <property type="match status" value="1"/>
</dbReference>
<evidence type="ECO:0000259" key="5">
    <source>
        <dbReference type="PROSITE" id="PS50893"/>
    </source>
</evidence>
<dbReference type="Proteomes" id="UP001634413">
    <property type="component" value="Unassembled WGS sequence"/>
</dbReference>
<dbReference type="InterPro" id="IPR003439">
    <property type="entry name" value="ABC_transporter-like_ATP-bd"/>
</dbReference>
<evidence type="ECO:0000256" key="3">
    <source>
        <dbReference type="ARBA" id="ARBA00022741"/>
    </source>
</evidence>
<evidence type="ECO:0000313" key="6">
    <source>
        <dbReference type="EMBL" id="MFN2102265.1"/>
    </source>
</evidence>
<dbReference type="PANTHER" id="PTHR42798">
    <property type="entry name" value="LIPOPROTEIN-RELEASING SYSTEM ATP-BINDING PROTEIN LOLD"/>
    <property type="match status" value="1"/>
</dbReference>
<evidence type="ECO:0000313" key="7">
    <source>
        <dbReference type="Proteomes" id="UP001634413"/>
    </source>
</evidence>
<reference evidence="6 7" key="1">
    <citation type="journal article" date="2024" name="Anaerobe">
        <title>The identification of Finegoldia dalianensis sp. nov., isolated from the pus of a patient with skin abscess and genomic analysis of the strains belonging to Finegoldia genus.</title>
        <authorList>
            <person name="Li Y."/>
            <person name="Wang Y."/>
            <person name="Xiao D."/>
            <person name="Wang J."/>
            <person name="Jin D."/>
        </authorList>
    </citation>
    <scope>NUCLEOTIDE SEQUENCE [LARGE SCALE GENOMIC DNA]</scope>
    <source>
        <strain evidence="6 7">LY240594</strain>
    </source>
</reference>
<accession>A0ABW9KDS5</accession>
<dbReference type="SUPFAM" id="SSF52540">
    <property type="entry name" value="P-loop containing nucleoside triphosphate hydrolases"/>
    <property type="match status" value="1"/>
</dbReference>
<gene>
    <name evidence="6" type="ORF">ABDJ34_05020</name>
</gene>
<proteinExistence type="inferred from homology"/>